<protein>
    <submittedName>
        <fullName evidence="3">Peptidase M23</fullName>
    </submittedName>
</protein>
<evidence type="ECO:0000313" key="4">
    <source>
        <dbReference type="Proteomes" id="UP000076268"/>
    </source>
</evidence>
<dbReference type="InterPro" id="IPR016047">
    <property type="entry name" value="M23ase_b-sheet_dom"/>
</dbReference>
<organism evidence="3 4">
    <name type="scientific">Anaerosporomusa subterranea</name>
    <dbReference type="NCBI Taxonomy" id="1794912"/>
    <lineage>
        <taxon>Bacteria</taxon>
        <taxon>Bacillati</taxon>
        <taxon>Bacillota</taxon>
        <taxon>Negativicutes</taxon>
        <taxon>Acetonemataceae</taxon>
        <taxon>Anaerosporomusa</taxon>
    </lineage>
</organism>
<dbReference type="CDD" id="cd12797">
    <property type="entry name" value="M23_peptidase"/>
    <property type="match status" value="1"/>
</dbReference>
<dbReference type="PANTHER" id="PTHR21666">
    <property type="entry name" value="PEPTIDASE-RELATED"/>
    <property type="match status" value="1"/>
</dbReference>
<evidence type="ECO:0000259" key="2">
    <source>
        <dbReference type="PROSITE" id="PS01124"/>
    </source>
</evidence>
<dbReference type="GO" id="GO:0043565">
    <property type="term" value="F:sequence-specific DNA binding"/>
    <property type="evidence" value="ECO:0007669"/>
    <property type="project" value="InterPro"/>
</dbReference>
<dbReference type="PROSITE" id="PS01124">
    <property type="entry name" value="HTH_ARAC_FAMILY_2"/>
    <property type="match status" value="1"/>
</dbReference>
<feature type="domain" description="HTH araC/xylS-type" evidence="2">
    <location>
        <begin position="1"/>
        <end position="22"/>
    </location>
</feature>
<dbReference type="PANTHER" id="PTHR21666:SF289">
    <property type="entry name" value="L-ALA--D-GLU ENDOPEPTIDASE"/>
    <property type="match status" value="1"/>
</dbReference>
<dbReference type="InterPro" id="IPR011055">
    <property type="entry name" value="Dup_hybrid_motif"/>
</dbReference>
<dbReference type="AlphaFoldDB" id="A0A154BNE7"/>
<dbReference type="RefSeq" id="WP_066245159.1">
    <property type="nucleotide sequence ID" value="NZ_LSGP01000025.1"/>
</dbReference>
<dbReference type="Pfam" id="PF01551">
    <property type="entry name" value="Peptidase_M23"/>
    <property type="match status" value="1"/>
</dbReference>
<dbReference type="GO" id="GO:0003700">
    <property type="term" value="F:DNA-binding transcription factor activity"/>
    <property type="evidence" value="ECO:0007669"/>
    <property type="project" value="InterPro"/>
</dbReference>
<name>A0A154BNE7_ANASB</name>
<sequence length="242" mass="26769">MTTFSQRFKRRYYSEPVEYRTKRNRMNLSWLKQTAAALLIFAAVYMAASSNTQVGRSVVDGVRYLLTTETDVAYLMDQVAPYLPQQLDTSLWKRVQTTVSRPADPLQYMVKPVDGKLTATFGWQTHPVLKQQVMHEGIDITAPAGTAVRAAASGHVRVVEDSAQFGRIIIVEHSSEVQTVYGHLAEAAVKAGDPVTQGQLIARVGQTGMTQAPKLYFAVSDKGKFIDPLTRIQGEFSGKDGK</sequence>
<dbReference type="Gene3D" id="2.70.70.10">
    <property type="entry name" value="Glucose Permease (Domain IIA)"/>
    <property type="match status" value="1"/>
</dbReference>
<keyword evidence="4" id="KW-1185">Reference proteome</keyword>
<dbReference type="InterPro" id="IPR050570">
    <property type="entry name" value="Cell_wall_metabolism_enzyme"/>
</dbReference>
<gene>
    <name evidence="3" type="ORF">AXX12_14705</name>
</gene>
<dbReference type="InterPro" id="IPR018060">
    <property type="entry name" value="HTH_AraC"/>
</dbReference>
<reference evidence="3 4" key="1">
    <citation type="submission" date="2016-02" db="EMBL/GenBank/DDBJ databases">
        <title>Anaerosporomusa subterraneum gen. nov., sp. nov., a spore-forming obligate anaerobe isolated from saprolite.</title>
        <authorList>
            <person name="Choi J.K."/>
            <person name="Shah M."/>
            <person name="Yee N."/>
        </authorList>
    </citation>
    <scope>NUCLEOTIDE SEQUENCE [LARGE SCALE GENOMIC DNA]</scope>
    <source>
        <strain evidence="3 4">RU4</strain>
    </source>
</reference>
<dbReference type="GO" id="GO:0004222">
    <property type="term" value="F:metalloendopeptidase activity"/>
    <property type="evidence" value="ECO:0007669"/>
    <property type="project" value="TreeGrafter"/>
</dbReference>
<comment type="caution">
    <text evidence="3">The sequence shown here is derived from an EMBL/GenBank/DDBJ whole genome shotgun (WGS) entry which is preliminary data.</text>
</comment>
<dbReference type="STRING" id="1794912.AXX12_14705"/>
<proteinExistence type="predicted"/>
<evidence type="ECO:0000313" key="3">
    <source>
        <dbReference type="EMBL" id="KYZ75395.1"/>
    </source>
</evidence>
<keyword evidence="1" id="KW-0732">Signal</keyword>
<dbReference type="EMBL" id="LSGP01000025">
    <property type="protein sequence ID" value="KYZ75395.1"/>
    <property type="molecule type" value="Genomic_DNA"/>
</dbReference>
<evidence type="ECO:0000256" key="1">
    <source>
        <dbReference type="ARBA" id="ARBA00022729"/>
    </source>
</evidence>
<dbReference type="Proteomes" id="UP000076268">
    <property type="component" value="Unassembled WGS sequence"/>
</dbReference>
<accession>A0A154BNE7</accession>
<dbReference type="SUPFAM" id="SSF51261">
    <property type="entry name" value="Duplicated hybrid motif"/>
    <property type="match status" value="1"/>
</dbReference>